<accession>A0A1I7RUW6</accession>
<organism evidence="3 5">
    <name type="scientific">Bursaphelenchus xylophilus</name>
    <name type="common">Pinewood nematode worm</name>
    <name type="synonym">Aphelenchoides xylophilus</name>
    <dbReference type="NCBI Taxonomy" id="6326"/>
    <lineage>
        <taxon>Eukaryota</taxon>
        <taxon>Metazoa</taxon>
        <taxon>Ecdysozoa</taxon>
        <taxon>Nematoda</taxon>
        <taxon>Chromadorea</taxon>
        <taxon>Rhabditida</taxon>
        <taxon>Tylenchina</taxon>
        <taxon>Tylenchomorpha</taxon>
        <taxon>Aphelenchoidea</taxon>
        <taxon>Aphelenchoididae</taxon>
        <taxon>Bursaphelenchus</taxon>
    </lineage>
</organism>
<evidence type="ECO:0000313" key="3">
    <source>
        <dbReference type="Proteomes" id="UP000095284"/>
    </source>
</evidence>
<dbReference type="EMBL" id="CAJFCV020000003">
    <property type="protein sequence ID" value="CAG9105359.1"/>
    <property type="molecule type" value="Genomic_DNA"/>
</dbReference>
<dbReference type="AlphaFoldDB" id="A0A1I7RUW6"/>
<reference evidence="2" key="2">
    <citation type="submission" date="2020-08" db="EMBL/GenBank/DDBJ databases">
        <authorList>
            <person name="Kikuchi T."/>
        </authorList>
    </citation>
    <scope>NUCLEOTIDE SEQUENCE</scope>
    <source>
        <strain evidence="1">Ka4C1</strain>
    </source>
</reference>
<dbReference type="Proteomes" id="UP000095284">
    <property type="component" value="Unplaced"/>
</dbReference>
<reference evidence="5" key="1">
    <citation type="submission" date="2016-11" db="UniProtKB">
        <authorList>
            <consortium name="WormBaseParasite"/>
        </authorList>
    </citation>
    <scope>IDENTIFICATION</scope>
</reference>
<proteinExistence type="predicted"/>
<dbReference type="Proteomes" id="UP000582659">
    <property type="component" value="Unassembled WGS sequence"/>
</dbReference>
<gene>
    <name evidence="1" type="ORF">BXYJ_LOCUS5868</name>
</gene>
<dbReference type="Proteomes" id="UP000659654">
    <property type="component" value="Unassembled WGS sequence"/>
</dbReference>
<sequence>MYDTCVKKDNWCFNVTGMTVYSTHNIIHGCAPNYIKQYCDKYRPFSNTDTSTFCIRFEEVDLNGRLCCCNDVDFCNANI</sequence>
<protein>
    <submittedName>
        <fullName evidence="1">(pine wood nematode) hypothetical protein</fullName>
    </submittedName>
</protein>
<dbReference type="EMBL" id="CAJFDI010000003">
    <property type="protein sequence ID" value="CAD5219817.1"/>
    <property type="molecule type" value="Genomic_DNA"/>
</dbReference>
<dbReference type="WBParaSite" id="BXY_0452700.1">
    <property type="protein sequence ID" value="BXY_0452700.1"/>
    <property type="gene ID" value="BXY_0452700"/>
</dbReference>
<evidence type="ECO:0000313" key="2">
    <source>
        <dbReference type="EMBL" id="CAG9105359.1"/>
    </source>
</evidence>
<evidence type="ECO:0000313" key="1">
    <source>
        <dbReference type="EMBL" id="CAD5219817.1"/>
    </source>
</evidence>
<evidence type="ECO:0000313" key="4">
    <source>
        <dbReference type="Proteomes" id="UP000659654"/>
    </source>
</evidence>
<keyword evidence="4" id="KW-1185">Reference proteome</keyword>
<name>A0A1I7RUW6_BURXY</name>
<evidence type="ECO:0000313" key="5">
    <source>
        <dbReference type="WBParaSite" id="BXY_0452700.1"/>
    </source>
</evidence>